<dbReference type="Proteomes" id="UP000054874">
    <property type="component" value="Unassembled WGS sequence"/>
</dbReference>
<feature type="compositionally biased region" description="Acidic residues" evidence="1">
    <location>
        <begin position="80"/>
        <end position="89"/>
    </location>
</feature>
<dbReference type="EMBL" id="LNAM01000043">
    <property type="protein sequence ID" value="KSV60131.1"/>
    <property type="molecule type" value="Genomic_DNA"/>
</dbReference>
<sequence length="89" mass="10206">MFFVLKQVISVKGYMTIAETAKKWGIGERRINTLCLEGRIEGAEKFGTAWAIPSDAEKPADKREKSGKYKNWRKKKENPEETPEESNDN</sequence>
<evidence type="ECO:0000313" key="2">
    <source>
        <dbReference type="EMBL" id="KSV60131.1"/>
    </source>
</evidence>
<accession>A0A0V8QIA6</accession>
<proteinExistence type="predicted"/>
<gene>
    <name evidence="2" type="ORF">ASU35_17415</name>
</gene>
<keyword evidence="3" id="KW-1185">Reference proteome</keyword>
<dbReference type="AlphaFoldDB" id="A0A0V8QIA6"/>
<feature type="compositionally biased region" description="Basic and acidic residues" evidence="1">
    <location>
        <begin position="55"/>
        <end position="67"/>
    </location>
</feature>
<dbReference type="OrthoDB" id="9799038at2"/>
<protein>
    <submittedName>
        <fullName evidence="2">Uncharacterized protein</fullName>
    </submittedName>
</protein>
<feature type="region of interest" description="Disordered" evidence="1">
    <location>
        <begin position="53"/>
        <end position="89"/>
    </location>
</feature>
<evidence type="ECO:0000256" key="1">
    <source>
        <dbReference type="SAM" id="MobiDB-lite"/>
    </source>
</evidence>
<comment type="caution">
    <text evidence="2">The sequence shown here is derived from an EMBL/GenBank/DDBJ whole genome shotgun (WGS) entry which is preliminary data.</text>
</comment>
<name>A0A0V8QIA6_9FIRM</name>
<organism evidence="2 3">
    <name type="scientific">Acetivibrio ethanolgignens</name>
    <dbReference type="NCBI Taxonomy" id="290052"/>
    <lineage>
        <taxon>Bacteria</taxon>
        <taxon>Bacillati</taxon>
        <taxon>Bacillota</taxon>
        <taxon>Clostridia</taxon>
        <taxon>Eubacteriales</taxon>
        <taxon>Oscillospiraceae</taxon>
        <taxon>Acetivibrio</taxon>
    </lineage>
</organism>
<dbReference type="STRING" id="290052.ASU35_17415"/>
<evidence type="ECO:0000313" key="3">
    <source>
        <dbReference type="Proteomes" id="UP000054874"/>
    </source>
</evidence>
<reference evidence="2 3" key="1">
    <citation type="submission" date="2015-11" db="EMBL/GenBank/DDBJ databases">
        <title>Butyribacter intestini gen. nov., sp. nov., a butyric acid-producing bacterium of the family Lachnospiraceae isolated from the human faeces.</title>
        <authorList>
            <person name="Zou Y."/>
            <person name="Xue W."/>
            <person name="Luo G."/>
            <person name="Lv M."/>
        </authorList>
    </citation>
    <scope>NUCLEOTIDE SEQUENCE [LARGE SCALE GENOMIC DNA]</scope>
    <source>
        <strain evidence="2 3">ACET-33324</strain>
    </source>
</reference>